<evidence type="ECO:0000313" key="4">
    <source>
        <dbReference type="Proteomes" id="UP000266677"/>
    </source>
</evidence>
<proteinExistence type="predicted"/>
<accession>A0A3A4KQF8</accession>
<organism evidence="3 4">
    <name type="scientific">Nocardia panacis</name>
    <dbReference type="NCBI Taxonomy" id="2340916"/>
    <lineage>
        <taxon>Bacteria</taxon>
        <taxon>Bacillati</taxon>
        <taxon>Actinomycetota</taxon>
        <taxon>Actinomycetes</taxon>
        <taxon>Mycobacteriales</taxon>
        <taxon>Nocardiaceae</taxon>
        <taxon>Nocardia</taxon>
    </lineage>
</organism>
<dbReference type="AlphaFoldDB" id="A0A3A4KQF8"/>
<evidence type="ECO:0000256" key="2">
    <source>
        <dbReference type="SAM" id="SignalP"/>
    </source>
</evidence>
<feature type="signal peptide" evidence="2">
    <location>
        <begin position="1"/>
        <end position="26"/>
    </location>
</feature>
<dbReference type="EMBL" id="QZFU01000019">
    <property type="protein sequence ID" value="RJO75240.1"/>
    <property type="molecule type" value="Genomic_DNA"/>
</dbReference>
<name>A0A3A4KQF8_9NOCA</name>
<protein>
    <submittedName>
        <fullName evidence="3">Uncharacterized protein</fullName>
    </submittedName>
</protein>
<evidence type="ECO:0000256" key="1">
    <source>
        <dbReference type="SAM" id="MobiDB-lite"/>
    </source>
</evidence>
<reference evidence="3 4" key="1">
    <citation type="submission" date="2018-09" db="EMBL/GenBank/DDBJ databases">
        <title>YIM PH21274 draft genome.</title>
        <authorList>
            <person name="Miao C."/>
        </authorList>
    </citation>
    <scope>NUCLEOTIDE SEQUENCE [LARGE SCALE GENOMIC DNA]</scope>
    <source>
        <strain evidence="3 4">YIM PH 21724</strain>
    </source>
</reference>
<keyword evidence="4" id="KW-1185">Reference proteome</keyword>
<dbReference type="RefSeq" id="WP_120042114.1">
    <property type="nucleotide sequence ID" value="NZ_QZFU01000019.1"/>
</dbReference>
<feature type="compositionally biased region" description="Basic and acidic residues" evidence="1">
    <location>
        <begin position="75"/>
        <end position="86"/>
    </location>
</feature>
<keyword evidence="2" id="KW-0732">Signal</keyword>
<feature type="chain" id="PRO_5038705936" evidence="2">
    <location>
        <begin position="27"/>
        <end position="86"/>
    </location>
</feature>
<sequence length="86" mass="9446">MNRSTISRLFAALAACSIIAVPVAYSTVAAAIPMHQQPPGSSDPGDDHDWRDGGPSDRDRHCDSNGYWHDNDDDQLGHRDDRCGPW</sequence>
<dbReference type="OrthoDB" id="4555048at2"/>
<gene>
    <name evidence="3" type="ORF">D5S18_17965</name>
</gene>
<comment type="caution">
    <text evidence="3">The sequence shown here is derived from an EMBL/GenBank/DDBJ whole genome shotgun (WGS) entry which is preliminary data.</text>
</comment>
<evidence type="ECO:0000313" key="3">
    <source>
        <dbReference type="EMBL" id="RJO75240.1"/>
    </source>
</evidence>
<feature type="region of interest" description="Disordered" evidence="1">
    <location>
        <begin position="34"/>
        <end position="86"/>
    </location>
</feature>
<dbReference type="Proteomes" id="UP000266677">
    <property type="component" value="Unassembled WGS sequence"/>
</dbReference>
<feature type="compositionally biased region" description="Basic and acidic residues" evidence="1">
    <location>
        <begin position="45"/>
        <end position="63"/>
    </location>
</feature>